<dbReference type="STRING" id="1618436.UV59_C0017G0002"/>
<name>A0A0G1CGD4_9BACT</name>
<proteinExistence type="predicted"/>
<dbReference type="Proteomes" id="UP000034543">
    <property type="component" value="Unassembled WGS sequence"/>
</dbReference>
<comment type="caution">
    <text evidence="1">The sequence shown here is derived from an EMBL/GenBank/DDBJ whole genome shotgun (WGS) entry which is preliminary data.</text>
</comment>
<gene>
    <name evidence="1" type="ORF">UV59_C0017G0002</name>
</gene>
<evidence type="ECO:0000313" key="2">
    <source>
        <dbReference type="Proteomes" id="UP000034543"/>
    </source>
</evidence>
<protein>
    <submittedName>
        <fullName evidence="1">Uncharacterized protein</fullName>
    </submittedName>
</protein>
<organism evidence="1 2">
    <name type="scientific">Candidatus Gottesmanbacteria bacterium GW2011_GWA1_43_11</name>
    <dbReference type="NCBI Taxonomy" id="1618436"/>
    <lineage>
        <taxon>Bacteria</taxon>
        <taxon>Candidatus Gottesmaniibacteriota</taxon>
    </lineage>
</organism>
<accession>A0A0G1CGD4</accession>
<evidence type="ECO:0000313" key="1">
    <source>
        <dbReference type="EMBL" id="KKS84549.1"/>
    </source>
</evidence>
<dbReference type="AlphaFoldDB" id="A0A0G1CGD4"/>
<reference evidence="1 2" key="1">
    <citation type="journal article" date="2015" name="Nature">
        <title>rRNA introns, odd ribosomes, and small enigmatic genomes across a large radiation of phyla.</title>
        <authorList>
            <person name="Brown C.T."/>
            <person name="Hug L.A."/>
            <person name="Thomas B.C."/>
            <person name="Sharon I."/>
            <person name="Castelle C.J."/>
            <person name="Singh A."/>
            <person name="Wilkins M.J."/>
            <person name="Williams K.H."/>
            <person name="Banfield J.F."/>
        </authorList>
    </citation>
    <scope>NUCLEOTIDE SEQUENCE [LARGE SCALE GENOMIC DNA]</scope>
</reference>
<sequence length="136" mass="14853">MYTTGIDRKNNIQFSCSPLVGTTLFPETRPGDEQFDVEASAVRDTTSIALEVEGETLKFLTNTSVETGSMEPAKFQIIENTDKRLTALGLTEGTTDRTINAVVVDKKTGLGVWSKTSTTSLIPDVPNSQAYYYSCN</sequence>
<dbReference type="EMBL" id="LCFB01000017">
    <property type="protein sequence ID" value="KKS84549.1"/>
    <property type="molecule type" value="Genomic_DNA"/>
</dbReference>